<dbReference type="OrthoDB" id="9889246at2"/>
<dbReference type="InParanoid" id="F2LWJ3"/>
<name>F2LWJ3_HIPMA</name>
<proteinExistence type="predicted"/>
<dbReference type="AlphaFoldDB" id="F2LWJ3"/>
<protein>
    <recommendedName>
        <fullName evidence="3">Type 4 fimbrial biogenesis protein PilX N-terminal domain-containing protein</fullName>
    </recommendedName>
</protein>
<evidence type="ECO:0000313" key="1">
    <source>
        <dbReference type="EMBL" id="AEA34102.1"/>
    </source>
</evidence>
<reference evidence="2" key="2">
    <citation type="submission" date="2011-03" db="EMBL/GenBank/DDBJ databases">
        <title>The complete genome of Hippea maritima DSM 10411.</title>
        <authorList>
            <consortium name="US DOE Joint Genome Institute (JGI-PGF)"/>
            <person name="Lucas S."/>
            <person name="Copeland A."/>
            <person name="Lapidus A."/>
            <person name="Bruce D."/>
            <person name="Goodwin L."/>
            <person name="Pitluck S."/>
            <person name="Peters L."/>
            <person name="Kyrpides N."/>
            <person name="Mavromatis K."/>
            <person name="Pagani I."/>
            <person name="Ivanova N."/>
            <person name="Mikhailova N."/>
            <person name="Lu M."/>
            <person name="Detter J.C."/>
            <person name="Tapia R."/>
            <person name="Han C."/>
            <person name="Land M."/>
            <person name="Hauser L."/>
            <person name="Markowitz V."/>
            <person name="Cheng J.-F."/>
            <person name="Hugenholtz P."/>
            <person name="Woyke T."/>
            <person name="Wu D."/>
            <person name="Spring S."/>
            <person name="Schroeder M."/>
            <person name="Brambilla E."/>
            <person name="Klenk H.-P."/>
            <person name="Eisen J.A."/>
        </authorList>
    </citation>
    <scope>NUCLEOTIDE SEQUENCE [LARGE SCALE GENOMIC DNA]</scope>
    <source>
        <strain evidence="2">ATCC 700847 / DSM 10411 / MH2</strain>
    </source>
</reference>
<evidence type="ECO:0000313" key="2">
    <source>
        <dbReference type="Proteomes" id="UP000008139"/>
    </source>
</evidence>
<dbReference type="RefSeq" id="WP_013682140.1">
    <property type="nucleotide sequence ID" value="NC_015318.1"/>
</dbReference>
<sequence>MFLNKKGSLIFIVFLLILFAFVGAMIVSLLSSSSVSSSEDLISSQAFYLAESGKEIAIERCVNEGFCDNATYTLDNGEMVVVFVSNASITIDNGSNSILYESTSEGKLEDTKRKIEFKFWK</sequence>
<dbReference type="eggNOG" id="ENOG502ZRFW">
    <property type="taxonomic scope" value="Bacteria"/>
</dbReference>
<dbReference type="EMBL" id="CP002606">
    <property type="protein sequence ID" value="AEA34102.1"/>
    <property type="molecule type" value="Genomic_DNA"/>
</dbReference>
<evidence type="ECO:0008006" key="3">
    <source>
        <dbReference type="Google" id="ProtNLM"/>
    </source>
</evidence>
<keyword evidence="2" id="KW-1185">Reference proteome</keyword>
<dbReference type="HOGENOM" id="CLU_160590_0_0_7"/>
<accession>F2LWJ3</accession>
<dbReference type="KEGG" id="hmr:Hipma_1136"/>
<dbReference type="STRING" id="760142.Hipma_1136"/>
<organism evidence="1 2">
    <name type="scientific">Hippea maritima (strain ATCC 700847 / DSM 10411 / MH2)</name>
    <dbReference type="NCBI Taxonomy" id="760142"/>
    <lineage>
        <taxon>Bacteria</taxon>
        <taxon>Pseudomonadati</taxon>
        <taxon>Campylobacterota</taxon>
        <taxon>Desulfurellia</taxon>
        <taxon>Desulfurellales</taxon>
        <taxon>Hippeaceae</taxon>
        <taxon>Hippea</taxon>
    </lineage>
</organism>
<reference evidence="1 2" key="1">
    <citation type="journal article" date="2011" name="Stand. Genomic Sci.">
        <title>Complete genome sequence of the thermophilic sulfur-reducer Hippea maritima type strain (MH(2)).</title>
        <authorList>
            <person name="Huntemann M."/>
            <person name="Lu M."/>
            <person name="Nolan M."/>
            <person name="Lapidus A."/>
            <person name="Lucas S."/>
            <person name="Hammon N."/>
            <person name="Deshpande S."/>
            <person name="Cheng J.F."/>
            <person name="Tapia R."/>
            <person name="Han C."/>
            <person name="Goodwin L."/>
            <person name="Pitluck S."/>
            <person name="Liolios K."/>
            <person name="Pagani I."/>
            <person name="Ivanova N."/>
            <person name="Ovchinikova G."/>
            <person name="Pati A."/>
            <person name="Chen A."/>
            <person name="Palaniappan K."/>
            <person name="Land M."/>
            <person name="Hauser L."/>
            <person name="Jeffries C.D."/>
            <person name="Detter J.C."/>
            <person name="Brambilla E.M."/>
            <person name="Rohde M."/>
            <person name="Spring S."/>
            <person name="Goker M."/>
            <person name="Woyke T."/>
            <person name="Bristow J."/>
            <person name="Eisen J.A."/>
            <person name="Markowitz V."/>
            <person name="Hugenholtz P."/>
            <person name="Kyrpides N.C."/>
            <person name="Klenk H.P."/>
            <person name="Mavromatis K."/>
        </authorList>
    </citation>
    <scope>NUCLEOTIDE SEQUENCE [LARGE SCALE GENOMIC DNA]</scope>
    <source>
        <strain evidence="2">ATCC 700847 / DSM 10411 / MH2</strain>
    </source>
</reference>
<gene>
    <name evidence="1" type="ordered locus">Hipma_1136</name>
</gene>
<dbReference type="Proteomes" id="UP000008139">
    <property type="component" value="Chromosome"/>
</dbReference>